<feature type="region of interest" description="Disordered" evidence="1">
    <location>
        <begin position="1"/>
        <end position="98"/>
    </location>
</feature>
<comment type="caution">
    <text evidence="2">The sequence shown here is derived from an EMBL/GenBank/DDBJ whole genome shotgun (WGS) entry which is preliminary data.</text>
</comment>
<name>A0AAP0E2F8_9MAGN</name>
<feature type="compositionally biased region" description="Basic and acidic residues" evidence="1">
    <location>
        <begin position="72"/>
        <end position="84"/>
    </location>
</feature>
<organism evidence="2 3">
    <name type="scientific">Stephania cephalantha</name>
    <dbReference type="NCBI Taxonomy" id="152367"/>
    <lineage>
        <taxon>Eukaryota</taxon>
        <taxon>Viridiplantae</taxon>
        <taxon>Streptophyta</taxon>
        <taxon>Embryophyta</taxon>
        <taxon>Tracheophyta</taxon>
        <taxon>Spermatophyta</taxon>
        <taxon>Magnoliopsida</taxon>
        <taxon>Ranunculales</taxon>
        <taxon>Menispermaceae</taxon>
        <taxon>Menispermoideae</taxon>
        <taxon>Cissampelideae</taxon>
        <taxon>Stephania</taxon>
    </lineage>
</organism>
<feature type="compositionally biased region" description="Low complexity" evidence="1">
    <location>
        <begin position="48"/>
        <end position="64"/>
    </location>
</feature>
<evidence type="ECO:0000313" key="3">
    <source>
        <dbReference type="Proteomes" id="UP001419268"/>
    </source>
</evidence>
<gene>
    <name evidence="2" type="ORF">Scep_029573</name>
</gene>
<reference evidence="2 3" key="1">
    <citation type="submission" date="2024-01" db="EMBL/GenBank/DDBJ databases">
        <title>Genome assemblies of Stephania.</title>
        <authorList>
            <person name="Yang L."/>
        </authorList>
    </citation>
    <scope>NUCLEOTIDE SEQUENCE [LARGE SCALE GENOMIC DNA]</scope>
    <source>
        <strain evidence="2">JXDWG</strain>
        <tissue evidence="2">Leaf</tissue>
    </source>
</reference>
<feature type="compositionally biased region" description="Basic and acidic residues" evidence="1">
    <location>
        <begin position="1"/>
        <end position="12"/>
    </location>
</feature>
<evidence type="ECO:0000313" key="2">
    <source>
        <dbReference type="EMBL" id="KAK9083102.1"/>
    </source>
</evidence>
<dbReference type="AlphaFoldDB" id="A0AAP0E2F8"/>
<dbReference type="Proteomes" id="UP001419268">
    <property type="component" value="Unassembled WGS sequence"/>
</dbReference>
<proteinExistence type="predicted"/>
<sequence length="98" mass="11002">MERRRWGGREMEIGVPAAAHGGCSDDDAARRWETTGSGWRDGQQRGVATQRSRTSSAAMAAAAGRRARGQQLRRDRSRPGEQSRQRRRRPVNADQQRS</sequence>
<accession>A0AAP0E2F8</accession>
<evidence type="ECO:0000256" key="1">
    <source>
        <dbReference type="SAM" id="MobiDB-lite"/>
    </source>
</evidence>
<dbReference type="EMBL" id="JBBNAG010000013">
    <property type="protein sequence ID" value="KAK9083102.1"/>
    <property type="molecule type" value="Genomic_DNA"/>
</dbReference>
<protein>
    <submittedName>
        <fullName evidence="2">Uncharacterized protein</fullName>
    </submittedName>
</protein>
<keyword evidence="3" id="KW-1185">Reference proteome</keyword>